<evidence type="ECO:0000256" key="7">
    <source>
        <dbReference type="ARBA" id="ARBA00023012"/>
    </source>
</evidence>
<dbReference type="SUPFAM" id="SSF47384">
    <property type="entry name" value="Homodimeric domain of signal transducing histidine kinase"/>
    <property type="match status" value="1"/>
</dbReference>
<dbReference type="Gene3D" id="3.30.565.10">
    <property type="entry name" value="Histidine kinase-like ATPase, C-terminal domain"/>
    <property type="match status" value="1"/>
</dbReference>
<keyword evidence="6 11" id="KW-0418">Kinase</keyword>
<keyword evidence="9" id="KW-0812">Transmembrane</keyword>
<gene>
    <name evidence="11" type="ORF">LKE05_01720</name>
</gene>
<dbReference type="EMBL" id="JAJEQM010000002">
    <property type="protein sequence ID" value="MCC2209513.1"/>
    <property type="molecule type" value="Genomic_DNA"/>
</dbReference>
<keyword evidence="4" id="KW-0597">Phosphoprotein</keyword>
<dbReference type="InterPro" id="IPR050351">
    <property type="entry name" value="BphY/WalK/GraS-like"/>
</dbReference>
<dbReference type="PROSITE" id="PS50109">
    <property type="entry name" value="HIS_KIN"/>
    <property type="match status" value="1"/>
</dbReference>
<dbReference type="GO" id="GO:0016036">
    <property type="term" value="P:cellular response to phosphate starvation"/>
    <property type="evidence" value="ECO:0007669"/>
    <property type="project" value="TreeGrafter"/>
</dbReference>
<feature type="domain" description="Histidine kinase" evidence="10">
    <location>
        <begin position="229"/>
        <end position="444"/>
    </location>
</feature>
<evidence type="ECO:0000256" key="3">
    <source>
        <dbReference type="ARBA" id="ARBA00012438"/>
    </source>
</evidence>
<dbReference type="RefSeq" id="WP_308455734.1">
    <property type="nucleotide sequence ID" value="NZ_JAJEQM010000002.1"/>
</dbReference>
<evidence type="ECO:0000313" key="12">
    <source>
        <dbReference type="Proteomes" id="UP001198242"/>
    </source>
</evidence>
<dbReference type="SUPFAM" id="SSF55874">
    <property type="entry name" value="ATPase domain of HSP90 chaperone/DNA topoisomerase II/histidine kinase"/>
    <property type="match status" value="1"/>
</dbReference>
<dbReference type="PANTHER" id="PTHR45453">
    <property type="entry name" value="PHOSPHATE REGULON SENSOR PROTEIN PHOR"/>
    <property type="match status" value="1"/>
</dbReference>
<comment type="caution">
    <text evidence="11">The sequence shown here is derived from an EMBL/GenBank/DDBJ whole genome shotgun (WGS) entry which is preliminary data.</text>
</comment>
<dbReference type="InterPro" id="IPR036097">
    <property type="entry name" value="HisK_dim/P_sf"/>
</dbReference>
<comment type="subcellular location">
    <subcellularLocation>
        <location evidence="2">Membrane</location>
    </subcellularLocation>
</comment>
<accession>A0AAE3J877</accession>
<feature type="transmembrane region" description="Helical" evidence="9">
    <location>
        <begin position="147"/>
        <end position="172"/>
    </location>
</feature>
<evidence type="ECO:0000256" key="2">
    <source>
        <dbReference type="ARBA" id="ARBA00004370"/>
    </source>
</evidence>
<dbReference type="Gene3D" id="1.10.287.130">
    <property type="match status" value="1"/>
</dbReference>
<keyword evidence="8 9" id="KW-0472">Membrane</keyword>
<keyword evidence="12" id="KW-1185">Reference proteome</keyword>
<dbReference type="Pfam" id="PF02518">
    <property type="entry name" value="HATPase_c"/>
    <property type="match status" value="1"/>
</dbReference>
<comment type="catalytic activity">
    <reaction evidence="1">
        <text>ATP + protein L-histidine = ADP + protein N-phospho-L-histidine.</text>
        <dbReference type="EC" id="2.7.13.3"/>
    </reaction>
</comment>
<evidence type="ECO:0000256" key="4">
    <source>
        <dbReference type="ARBA" id="ARBA00022553"/>
    </source>
</evidence>
<dbReference type="Pfam" id="PF00512">
    <property type="entry name" value="HisKA"/>
    <property type="match status" value="1"/>
</dbReference>
<dbReference type="InterPro" id="IPR005467">
    <property type="entry name" value="His_kinase_dom"/>
</dbReference>
<dbReference type="FunFam" id="3.30.565.10:FF:000006">
    <property type="entry name" value="Sensor histidine kinase WalK"/>
    <property type="match status" value="1"/>
</dbReference>
<dbReference type="SMART" id="SM00388">
    <property type="entry name" value="HisKA"/>
    <property type="match status" value="1"/>
</dbReference>
<sequence>MRKAINGTLKILTISSVIVSMLLILVAYCTQYSIKEKSDLKSRTNILAQCLDGYDENSEINILTKMYDDVSDIRVTLIKSDGTVIYDNEADTTTMENHFERPEVKQAVTYGNGSSSRNSETIGEKIYYYAVKLNNGSILRMSQPTKVIMYMVLTIMPIVIIILICVIAVSFVSAKHLTKYILDPINEVDINNIGKAEIYDELKPFFARIANQNAEKEKTEKIRREFTANVSHELKTPLTTISGYAQMISNGMAKAEDIKEFGRKIEKESDRLLTLIDDIINLSNIDEQGSVENPENIDLSLVTEEAICVLEKAAKERGIQIYYTKIPTFIKGNVTLVSELVYNLLDNAIKYNKDNGKITVFVGESAKGVELSVKDTGIGIPPEDTERIFERFYRVDKSHSKKVGGTGLGLSIVKHVCACHNATIRVKSKVGKGTTIYVTFPNNVNN</sequence>
<evidence type="ECO:0000256" key="6">
    <source>
        <dbReference type="ARBA" id="ARBA00022777"/>
    </source>
</evidence>
<evidence type="ECO:0000259" key="10">
    <source>
        <dbReference type="PROSITE" id="PS50109"/>
    </source>
</evidence>
<feature type="transmembrane region" description="Helical" evidence="9">
    <location>
        <begin position="12"/>
        <end position="34"/>
    </location>
</feature>
<dbReference type="GO" id="GO:0005886">
    <property type="term" value="C:plasma membrane"/>
    <property type="evidence" value="ECO:0007669"/>
    <property type="project" value="TreeGrafter"/>
</dbReference>
<keyword evidence="7" id="KW-0902">Two-component regulatory system</keyword>
<reference evidence="11 12" key="1">
    <citation type="submission" date="2021-10" db="EMBL/GenBank/DDBJ databases">
        <title>Anaerobic single-cell dispensing facilitates the cultivation of human gut bacteria.</title>
        <authorList>
            <person name="Afrizal A."/>
        </authorList>
    </citation>
    <scope>NUCLEOTIDE SEQUENCE [LARGE SCALE GENOMIC DNA]</scope>
    <source>
        <strain evidence="11 12">CLA-AA-H232</strain>
    </source>
</reference>
<evidence type="ECO:0000256" key="5">
    <source>
        <dbReference type="ARBA" id="ARBA00022679"/>
    </source>
</evidence>
<evidence type="ECO:0000256" key="8">
    <source>
        <dbReference type="ARBA" id="ARBA00023136"/>
    </source>
</evidence>
<name>A0AAE3J877_9FIRM</name>
<protein>
    <recommendedName>
        <fullName evidence="3">histidine kinase</fullName>
        <ecNumber evidence="3">2.7.13.3</ecNumber>
    </recommendedName>
</protein>
<dbReference type="InterPro" id="IPR003594">
    <property type="entry name" value="HATPase_dom"/>
</dbReference>
<dbReference type="CDD" id="cd00082">
    <property type="entry name" value="HisKA"/>
    <property type="match status" value="1"/>
</dbReference>
<dbReference type="FunFam" id="1.10.287.130:FF:000001">
    <property type="entry name" value="Two-component sensor histidine kinase"/>
    <property type="match status" value="1"/>
</dbReference>
<dbReference type="InterPro" id="IPR036890">
    <property type="entry name" value="HATPase_C_sf"/>
</dbReference>
<dbReference type="GO" id="GO:0004721">
    <property type="term" value="F:phosphoprotein phosphatase activity"/>
    <property type="evidence" value="ECO:0007669"/>
    <property type="project" value="TreeGrafter"/>
</dbReference>
<dbReference type="InterPro" id="IPR031967">
    <property type="entry name" value="PhoR_single_Cache-like_dom"/>
</dbReference>
<dbReference type="AlphaFoldDB" id="A0AAE3J877"/>
<dbReference type="PRINTS" id="PR00344">
    <property type="entry name" value="BCTRLSENSOR"/>
</dbReference>
<dbReference type="EC" id="2.7.13.3" evidence="3"/>
<dbReference type="GO" id="GO:0000155">
    <property type="term" value="F:phosphorelay sensor kinase activity"/>
    <property type="evidence" value="ECO:0007669"/>
    <property type="project" value="InterPro"/>
</dbReference>
<proteinExistence type="predicted"/>
<dbReference type="CDD" id="cd00075">
    <property type="entry name" value="HATPase"/>
    <property type="match status" value="1"/>
</dbReference>
<keyword evidence="9" id="KW-1133">Transmembrane helix</keyword>
<dbReference type="SMART" id="SM00387">
    <property type="entry name" value="HATPase_c"/>
    <property type="match status" value="1"/>
</dbReference>
<dbReference type="InterPro" id="IPR003661">
    <property type="entry name" value="HisK_dim/P_dom"/>
</dbReference>
<organism evidence="11 12">
    <name type="scientific">Hominilimicola fabiformis</name>
    <dbReference type="NCBI Taxonomy" id="2885356"/>
    <lineage>
        <taxon>Bacteria</taxon>
        <taxon>Bacillati</taxon>
        <taxon>Bacillota</taxon>
        <taxon>Clostridia</taxon>
        <taxon>Eubacteriales</taxon>
        <taxon>Oscillospiraceae</taxon>
        <taxon>Hominilimicola</taxon>
    </lineage>
</organism>
<evidence type="ECO:0000256" key="9">
    <source>
        <dbReference type="SAM" id="Phobius"/>
    </source>
</evidence>
<evidence type="ECO:0000313" key="11">
    <source>
        <dbReference type="EMBL" id="MCC2209513.1"/>
    </source>
</evidence>
<dbReference type="InterPro" id="IPR004358">
    <property type="entry name" value="Sig_transdc_His_kin-like_C"/>
</dbReference>
<dbReference type="PANTHER" id="PTHR45453:SF1">
    <property type="entry name" value="PHOSPHATE REGULON SENSOR PROTEIN PHOR"/>
    <property type="match status" value="1"/>
</dbReference>
<dbReference type="Pfam" id="PF16736">
    <property type="entry name" value="sCache_like"/>
    <property type="match status" value="1"/>
</dbReference>
<dbReference type="Proteomes" id="UP001198242">
    <property type="component" value="Unassembled WGS sequence"/>
</dbReference>
<evidence type="ECO:0000256" key="1">
    <source>
        <dbReference type="ARBA" id="ARBA00000085"/>
    </source>
</evidence>
<keyword evidence="5" id="KW-0808">Transferase</keyword>